<evidence type="ECO:0000313" key="2">
    <source>
        <dbReference type="Proteomes" id="UP000477680"/>
    </source>
</evidence>
<dbReference type="Proteomes" id="UP000477680">
    <property type="component" value="Chromosome"/>
</dbReference>
<name>A0A6C0U2I9_9GAMM</name>
<gene>
    <name evidence="1" type="ORF">G3T16_03415</name>
</gene>
<keyword evidence="2" id="KW-1185">Reference proteome</keyword>
<organism evidence="1 2">
    <name type="scientific">Kineobactrum salinum</name>
    <dbReference type="NCBI Taxonomy" id="2708301"/>
    <lineage>
        <taxon>Bacteria</taxon>
        <taxon>Pseudomonadati</taxon>
        <taxon>Pseudomonadota</taxon>
        <taxon>Gammaproteobacteria</taxon>
        <taxon>Cellvibrionales</taxon>
        <taxon>Halieaceae</taxon>
        <taxon>Kineobactrum</taxon>
    </lineage>
</organism>
<sequence>MSNQDFELLSAYLDGELDAAAVRALEQRLPREPLLASKLLQLRELQASLQLAFGDSADGARVPVRIRELLQPQPERILPLPHRHKRWSTGLRSSVAIAASLILALGLVLAPQWQQQRHPAADTLLSAALETTPSRAAGWDQLADGRQLRGLLSFPSRDGSWCREYLLASDARTVHGVACRDGGHWEPRVTVEEAAMDNGESVYRTASANDSDPIADFIAAEASDVAAGAEKESGLIANHWQ</sequence>
<proteinExistence type="predicted"/>
<accession>A0A6C0U2I9</accession>
<evidence type="ECO:0008006" key="3">
    <source>
        <dbReference type="Google" id="ProtNLM"/>
    </source>
</evidence>
<dbReference type="EMBL" id="CP048711">
    <property type="protein sequence ID" value="QIB64585.1"/>
    <property type="molecule type" value="Genomic_DNA"/>
</dbReference>
<reference evidence="1 2" key="1">
    <citation type="submission" date="2020-02" db="EMBL/GenBank/DDBJ databases">
        <title>Genome sequencing for Kineobactrum sp. M2.</title>
        <authorList>
            <person name="Park S.-J."/>
        </authorList>
    </citation>
    <scope>NUCLEOTIDE SEQUENCE [LARGE SCALE GENOMIC DNA]</scope>
    <source>
        <strain evidence="1 2">M2</strain>
    </source>
</reference>
<dbReference type="KEGG" id="kim:G3T16_03415"/>
<evidence type="ECO:0000313" key="1">
    <source>
        <dbReference type="EMBL" id="QIB64585.1"/>
    </source>
</evidence>
<protein>
    <recommendedName>
        <fullName evidence="3">Anti-sigma factor</fullName>
    </recommendedName>
</protein>
<dbReference type="AlphaFoldDB" id="A0A6C0U2I9"/>
<dbReference type="RefSeq" id="WP_163493835.1">
    <property type="nucleotide sequence ID" value="NZ_CP048711.1"/>
</dbReference>